<sequence>MAVNLTGPSNSEGKAARQEIEAKTRLQVDRQKFSCARAGPTPSVALERSVSRRPLSRSNAPAGAFGARPSPGTSPPALSCPADTCTGLRFWRREPSTTATSSSSRGLGIAPKMGKE</sequence>
<keyword evidence="2" id="KW-1185">Reference proteome</keyword>
<organism evidence="1 2">
    <name type="scientific">Purpureocillium lilacinum</name>
    <name type="common">Paecilomyces lilacinus</name>
    <dbReference type="NCBI Taxonomy" id="33203"/>
    <lineage>
        <taxon>Eukaryota</taxon>
        <taxon>Fungi</taxon>
        <taxon>Dikarya</taxon>
        <taxon>Ascomycota</taxon>
        <taxon>Pezizomycotina</taxon>
        <taxon>Sordariomycetes</taxon>
        <taxon>Hypocreomycetidae</taxon>
        <taxon>Hypocreales</taxon>
        <taxon>Ophiocordycipitaceae</taxon>
        <taxon>Purpureocillium</taxon>
    </lineage>
</organism>
<reference evidence="1" key="1">
    <citation type="submission" date="2024-12" db="EMBL/GenBank/DDBJ databases">
        <title>Comparative genomics and development of molecular markers within Purpureocillium lilacinum and among Purpureocillium species.</title>
        <authorList>
            <person name="Yeh Z.-Y."/>
            <person name="Ni N.-T."/>
            <person name="Lo P.-H."/>
            <person name="Mushyakhwo K."/>
            <person name="Lin C.-F."/>
            <person name="Nai Y.-S."/>
        </authorList>
    </citation>
    <scope>NUCLEOTIDE SEQUENCE</scope>
    <source>
        <strain evidence="1">NCHU-NPUST-175</strain>
    </source>
</reference>
<dbReference type="EMBL" id="JBGNUJ010000003">
    <property type="protein sequence ID" value="KAL3962258.1"/>
    <property type="molecule type" value="Genomic_DNA"/>
</dbReference>
<accession>A0ACC4E410</accession>
<evidence type="ECO:0000313" key="1">
    <source>
        <dbReference type="EMBL" id="KAL3962258.1"/>
    </source>
</evidence>
<protein>
    <submittedName>
        <fullName evidence="1">Uncharacterized protein</fullName>
    </submittedName>
</protein>
<evidence type="ECO:0000313" key="2">
    <source>
        <dbReference type="Proteomes" id="UP001638806"/>
    </source>
</evidence>
<gene>
    <name evidence="1" type="ORF">ACCO45_003781</name>
</gene>
<proteinExistence type="predicted"/>
<dbReference type="Proteomes" id="UP001638806">
    <property type="component" value="Unassembled WGS sequence"/>
</dbReference>
<comment type="caution">
    <text evidence="1">The sequence shown here is derived from an EMBL/GenBank/DDBJ whole genome shotgun (WGS) entry which is preliminary data.</text>
</comment>
<name>A0ACC4E410_PURLI</name>